<name>A0ABZ0HB75_TRISK</name>
<dbReference type="InterPro" id="IPR023214">
    <property type="entry name" value="HAD_sf"/>
</dbReference>
<reference evidence="4 5" key="1">
    <citation type="submission" date="2023-10" db="EMBL/GenBank/DDBJ databases">
        <title>Eight complete genome sequences of bacteria isolated from laboratory stock of Giant Kelp gametophytes.</title>
        <authorList>
            <person name="Tolentino B."/>
            <person name="Nuzhdin S."/>
        </authorList>
    </citation>
    <scope>NUCLEOTIDE SEQUENCE [LARGE SCALE GENOMIC DNA]</scope>
    <source>
        <strain evidence="4 5">LC.270.F.C4</strain>
    </source>
</reference>
<dbReference type="NCBIfam" id="TIGR01428">
    <property type="entry name" value="HAD_type_II"/>
    <property type="match status" value="1"/>
</dbReference>
<dbReference type="CDD" id="cd02588">
    <property type="entry name" value="HAD_L2-DEX"/>
    <property type="match status" value="1"/>
</dbReference>
<dbReference type="EC" id="3.8.1.2" evidence="3"/>
<dbReference type="InterPro" id="IPR051540">
    <property type="entry name" value="S-2-haloacid_dehalogenase"/>
</dbReference>
<dbReference type="PANTHER" id="PTHR43316">
    <property type="entry name" value="HYDROLASE, HALOACID DELAHOGENASE-RELATED"/>
    <property type="match status" value="1"/>
</dbReference>
<evidence type="ECO:0000313" key="4">
    <source>
        <dbReference type="EMBL" id="WOI31736.1"/>
    </source>
</evidence>
<dbReference type="SUPFAM" id="SSF56784">
    <property type="entry name" value="HAD-like"/>
    <property type="match status" value="1"/>
</dbReference>
<sequence length="229" mass="25067">MTIKTCIFDAYGTLFDVAAAARQAAAEPEFPQLSDNWATLARTWRLKQLQYTWLRAVTEAHTDFWQVTQDGLDWSLEAAGLDAQPALRQRLLDLYWELAAYPEVPAMLRALKDAGYQTAILSNGSPQMLAGAVDSAGLGDMLDDVLSVESVGIFKPAAAVYDLVGQRFGDERPEVLFVSSNSWDAGCATGYGFTTAWVNRADEPVDRLPWRPAHVLSDLTPIPDIAATA</sequence>
<dbReference type="SFLD" id="SFLDG01129">
    <property type="entry name" value="C1.5:_HAD__Beta-PGM__Phosphata"/>
    <property type="match status" value="1"/>
</dbReference>
<comment type="function">
    <text evidence="3">Catalyzes the hydrolytic dehalogenation of small (S)-2-haloalkanoic acids to yield the corresponding (R)-2-hydroxyalkanoic acids.</text>
</comment>
<evidence type="ECO:0000313" key="5">
    <source>
        <dbReference type="Proteomes" id="UP001302666"/>
    </source>
</evidence>
<comment type="similarity">
    <text evidence="1 3">Belongs to the HAD-like hydrolase superfamily. S-2-haloalkanoic acid dehalogenase family.</text>
</comment>
<evidence type="ECO:0000256" key="1">
    <source>
        <dbReference type="ARBA" id="ARBA00008106"/>
    </source>
</evidence>
<dbReference type="PANTHER" id="PTHR43316:SF3">
    <property type="entry name" value="HALOACID DEHALOGENASE, TYPE II (AFU_ORTHOLOGUE AFUA_2G07750)-RELATED"/>
    <property type="match status" value="1"/>
</dbReference>
<dbReference type="InterPro" id="IPR006439">
    <property type="entry name" value="HAD-SF_hydro_IA"/>
</dbReference>
<dbReference type="SFLD" id="SFLDS00003">
    <property type="entry name" value="Haloacid_Dehalogenase"/>
    <property type="match status" value="1"/>
</dbReference>
<dbReference type="InterPro" id="IPR036412">
    <property type="entry name" value="HAD-like_sf"/>
</dbReference>
<accession>A0ABZ0HB75</accession>
<keyword evidence="5" id="KW-1185">Reference proteome</keyword>
<dbReference type="Pfam" id="PF00702">
    <property type="entry name" value="Hydrolase"/>
    <property type="match status" value="1"/>
</dbReference>
<gene>
    <name evidence="4" type="ORF">R1T40_12245</name>
</gene>
<dbReference type="Gene3D" id="3.40.50.1000">
    <property type="entry name" value="HAD superfamily/HAD-like"/>
    <property type="match status" value="1"/>
</dbReference>
<dbReference type="Proteomes" id="UP001302666">
    <property type="component" value="Chromosome"/>
</dbReference>
<dbReference type="RefSeq" id="WP_317384309.1">
    <property type="nucleotide sequence ID" value="NZ_CP136704.1"/>
</dbReference>
<dbReference type="PRINTS" id="PR00413">
    <property type="entry name" value="HADHALOGNASE"/>
</dbReference>
<dbReference type="InterPro" id="IPR023198">
    <property type="entry name" value="PGP-like_dom2"/>
</dbReference>
<dbReference type="InterPro" id="IPR006328">
    <property type="entry name" value="2-HAD"/>
</dbReference>
<keyword evidence="2 3" id="KW-0378">Hydrolase</keyword>
<dbReference type="SFLD" id="SFLDF00045">
    <property type="entry name" value="2-haloacid_dehalogenase"/>
    <property type="match status" value="1"/>
</dbReference>
<dbReference type="EMBL" id="CP136704">
    <property type="protein sequence ID" value="WOI31736.1"/>
    <property type="molecule type" value="Genomic_DNA"/>
</dbReference>
<organism evidence="4 5">
    <name type="scientific">Tritonibacter scottomollicae</name>
    <name type="common">Epibacterium scottomollicae</name>
    <dbReference type="NCBI Taxonomy" id="483013"/>
    <lineage>
        <taxon>Bacteria</taxon>
        <taxon>Pseudomonadati</taxon>
        <taxon>Pseudomonadota</taxon>
        <taxon>Alphaproteobacteria</taxon>
        <taxon>Rhodobacterales</taxon>
        <taxon>Paracoccaceae</taxon>
        <taxon>Tritonibacter</taxon>
    </lineage>
</organism>
<dbReference type="Gene3D" id="1.10.150.240">
    <property type="entry name" value="Putative phosphatase, domain 2"/>
    <property type="match status" value="1"/>
</dbReference>
<evidence type="ECO:0000256" key="2">
    <source>
        <dbReference type="ARBA" id="ARBA00022801"/>
    </source>
</evidence>
<protein>
    <recommendedName>
        <fullName evidence="3">(S)-2-haloacid dehalogenase</fullName>
        <ecNumber evidence="3">3.8.1.2</ecNumber>
    </recommendedName>
    <alternativeName>
        <fullName evidence="3">2-haloalkanoic acid dehalogenase</fullName>
    </alternativeName>
    <alternativeName>
        <fullName evidence="3">Halocarboxylic acid halidohydrolase</fullName>
    </alternativeName>
    <alternativeName>
        <fullName evidence="3">L-2-haloacid dehalogenase</fullName>
    </alternativeName>
</protein>
<proteinExistence type="inferred from homology"/>
<dbReference type="NCBIfam" id="TIGR01493">
    <property type="entry name" value="HAD-SF-IA-v2"/>
    <property type="match status" value="1"/>
</dbReference>
<comment type="catalytic activity">
    <reaction evidence="3">
        <text>an (S)-2-haloacid + H2O = a (2R)-2-hydroxycarboxylate + a halide anion + H(+)</text>
        <dbReference type="Rhea" id="RHEA:11192"/>
        <dbReference type="ChEBI" id="CHEBI:15377"/>
        <dbReference type="ChEBI" id="CHEBI:15378"/>
        <dbReference type="ChEBI" id="CHEBI:16042"/>
        <dbReference type="ChEBI" id="CHEBI:58314"/>
        <dbReference type="ChEBI" id="CHEBI:137405"/>
        <dbReference type="EC" id="3.8.1.2"/>
    </reaction>
</comment>
<dbReference type="SFLD" id="SFLDG01135">
    <property type="entry name" value="C1.5.6:_HAD__Beta-PGM__Phospha"/>
    <property type="match status" value="1"/>
</dbReference>
<evidence type="ECO:0000256" key="3">
    <source>
        <dbReference type="RuleBase" id="RU368077"/>
    </source>
</evidence>